<gene>
    <name evidence="2" type="ORF">AMQ22_01909</name>
</gene>
<keyword evidence="1" id="KW-0812">Transmembrane</keyword>
<feature type="transmembrane region" description="Helical" evidence="1">
    <location>
        <begin position="37"/>
        <end position="54"/>
    </location>
</feature>
<proteinExistence type="predicted"/>
<sequence>MIYILLFPNKIGNNMEEEIDRDIDGVPKAKLSNRDSIILAIVLIIFMIVAYIIFM</sequence>
<reference evidence="2 3" key="1">
    <citation type="journal article" date="2016" name="ISME J.">
        <title>Chasing the elusive Euryarchaeota class WSA2: genomes reveal a uniquely fastidious methyl-reducing methanogen.</title>
        <authorList>
            <person name="Nobu M.K."/>
            <person name="Narihiro T."/>
            <person name="Kuroda K."/>
            <person name="Mei R."/>
            <person name="Liu W.T."/>
        </authorList>
    </citation>
    <scope>NUCLEOTIDE SEQUENCE [LARGE SCALE GENOMIC DNA]</scope>
    <source>
        <strain evidence="2">U1lsi0528_Bin055</strain>
    </source>
</reference>
<accession>A0A150ISG6</accession>
<organism evidence="2 3">
    <name type="scientific">Candidatus Methanofastidiosum methylothiophilum</name>
    <dbReference type="NCBI Taxonomy" id="1705564"/>
    <lineage>
        <taxon>Archaea</taxon>
        <taxon>Methanobacteriati</taxon>
        <taxon>Methanobacteriota</taxon>
        <taxon>Stenosarchaea group</taxon>
        <taxon>Candidatus Methanofastidiosia</taxon>
        <taxon>Candidatus Methanofastidiosales</taxon>
        <taxon>Candidatus Methanofastidiosaceae</taxon>
        <taxon>Candidatus Methanofastidiosum</taxon>
    </lineage>
</organism>
<evidence type="ECO:0000313" key="2">
    <source>
        <dbReference type="EMBL" id="KYC47927.1"/>
    </source>
</evidence>
<dbReference type="Proteomes" id="UP000075398">
    <property type="component" value="Unassembled WGS sequence"/>
</dbReference>
<name>A0A150ISG6_9EURY</name>
<dbReference type="AlphaFoldDB" id="A0A150ISG6"/>
<keyword evidence="1" id="KW-0472">Membrane</keyword>
<protein>
    <submittedName>
        <fullName evidence="2">Uncharacterized protein</fullName>
    </submittedName>
</protein>
<keyword evidence="1" id="KW-1133">Transmembrane helix</keyword>
<comment type="caution">
    <text evidence="2">The sequence shown here is derived from an EMBL/GenBank/DDBJ whole genome shotgun (WGS) entry which is preliminary data.</text>
</comment>
<evidence type="ECO:0000313" key="3">
    <source>
        <dbReference type="Proteomes" id="UP000075398"/>
    </source>
</evidence>
<evidence type="ECO:0000256" key="1">
    <source>
        <dbReference type="SAM" id="Phobius"/>
    </source>
</evidence>
<dbReference type="EMBL" id="LNGC01000140">
    <property type="protein sequence ID" value="KYC47927.1"/>
    <property type="molecule type" value="Genomic_DNA"/>
</dbReference>